<evidence type="ECO:0000256" key="2">
    <source>
        <dbReference type="ARBA" id="ARBA00022741"/>
    </source>
</evidence>
<proteinExistence type="inferred from homology"/>
<evidence type="ECO:0000256" key="6">
    <source>
        <dbReference type="SAM" id="Coils"/>
    </source>
</evidence>
<dbReference type="Gene3D" id="3.40.850.10">
    <property type="entry name" value="Kinesin motor domain"/>
    <property type="match status" value="1"/>
</dbReference>
<dbReference type="GO" id="GO:0007018">
    <property type="term" value="P:microtubule-based movement"/>
    <property type="evidence" value="ECO:0007669"/>
    <property type="project" value="InterPro"/>
</dbReference>
<reference evidence="10" key="1">
    <citation type="submission" date="2025-08" db="UniProtKB">
        <authorList>
            <consortium name="RefSeq"/>
        </authorList>
    </citation>
    <scope>IDENTIFICATION</scope>
</reference>
<feature type="region of interest" description="Disordered" evidence="7">
    <location>
        <begin position="397"/>
        <end position="432"/>
    </location>
</feature>
<dbReference type="RefSeq" id="XP_030643311.1">
    <property type="nucleotide sequence ID" value="XM_030787451.1"/>
</dbReference>
<feature type="domain" description="Kinesin motor" evidence="8">
    <location>
        <begin position="25"/>
        <end position="359"/>
    </location>
</feature>
<dbReference type="GO" id="GO:0003777">
    <property type="term" value="F:microtubule motor activity"/>
    <property type="evidence" value="ECO:0007669"/>
    <property type="project" value="InterPro"/>
</dbReference>
<dbReference type="InterPro" id="IPR027640">
    <property type="entry name" value="Kinesin-like_fam"/>
</dbReference>
<dbReference type="PANTHER" id="PTHR24115">
    <property type="entry name" value="KINESIN-RELATED"/>
    <property type="match status" value="1"/>
</dbReference>
<dbReference type="GO" id="GO:0016887">
    <property type="term" value="F:ATP hydrolysis activity"/>
    <property type="evidence" value="ECO:0007669"/>
    <property type="project" value="TreeGrafter"/>
</dbReference>
<keyword evidence="9" id="KW-1185">Reference proteome</keyword>
<comment type="similarity">
    <text evidence="5">Belongs to the TRAFAC class myosin-kinesin ATPase superfamily. Kinesin family.</text>
</comment>
<feature type="coiled-coil region" evidence="6">
    <location>
        <begin position="670"/>
        <end position="743"/>
    </location>
</feature>
<dbReference type="PANTHER" id="PTHR24115:SF1004">
    <property type="entry name" value="KINESIN-LIKE PROTEIN KIF15"/>
    <property type="match status" value="1"/>
</dbReference>
<evidence type="ECO:0000256" key="4">
    <source>
        <dbReference type="ARBA" id="ARBA00023212"/>
    </source>
</evidence>
<gene>
    <name evidence="10" type="primary">LOC115823404</name>
</gene>
<keyword evidence="6" id="KW-0175">Coiled coil</keyword>
<dbReference type="InterPro" id="IPR027417">
    <property type="entry name" value="P-loop_NTPase"/>
</dbReference>
<evidence type="ECO:0000313" key="10">
    <source>
        <dbReference type="RefSeq" id="XP_030643311.1"/>
    </source>
</evidence>
<feature type="binding site" evidence="5">
    <location>
        <begin position="109"/>
        <end position="116"/>
    </location>
    <ligand>
        <name>ATP</name>
        <dbReference type="ChEBI" id="CHEBI:30616"/>
    </ligand>
</feature>
<dbReference type="GO" id="GO:0005524">
    <property type="term" value="F:ATP binding"/>
    <property type="evidence" value="ECO:0007669"/>
    <property type="project" value="UniProtKB-UniRule"/>
</dbReference>
<dbReference type="InterPro" id="IPR036961">
    <property type="entry name" value="Kinesin_motor_dom_sf"/>
</dbReference>
<comment type="subcellular location">
    <subcellularLocation>
        <location evidence="1">Cytoplasm</location>
        <location evidence="1">Cytoskeleton</location>
    </subcellularLocation>
</comment>
<dbReference type="GO" id="GO:0008017">
    <property type="term" value="F:microtubule binding"/>
    <property type="evidence" value="ECO:0007669"/>
    <property type="project" value="InterPro"/>
</dbReference>
<keyword evidence="4" id="KW-0206">Cytoskeleton</keyword>
<keyword evidence="3 5" id="KW-0067">ATP-binding</keyword>
<dbReference type="Proteomes" id="UP000504632">
    <property type="component" value="Chromosome 10"/>
</dbReference>
<evidence type="ECO:0000256" key="3">
    <source>
        <dbReference type="ARBA" id="ARBA00022840"/>
    </source>
</evidence>
<evidence type="ECO:0000256" key="5">
    <source>
        <dbReference type="PROSITE-ProRule" id="PRU00283"/>
    </source>
</evidence>
<feature type="compositionally biased region" description="Low complexity" evidence="7">
    <location>
        <begin position="558"/>
        <end position="567"/>
    </location>
</feature>
<dbReference type="OrthoDB" id="8902463at2759"/>
<sequence>MKRQENTKELEGVIQMDRATNPAKSFRVVVRLCPQKQKDQRTDETRSSINVVGPNRIVVDTGRGHQPHSLDFDAVLDESTTQKDVYESTVKPLVGSLMRGYNGCVIVYGSPGTGKTYTMLGNSISGKQRGILSRAAEDIFNSPEASYCRVRVSFYHISNEKIYDLLESQMTEVCRIHDGEELVQLEGLKEVEVSSAQTLLHLYRRGTANRNAGISRGDFASKSHAIFNIVVINTKLQFNNEGMVTASKLTLVDLASSGKGMCCSTAAMDIKKSLQTCQENPQEAKTLKRSLAIFRNMIFALSTPNCQHVPYRESKLTRVLRECLGGNCWTCLIVTVSSQLSTVTETLSCLQLASRAMAMPGRPIHRSQLPCSPLRVLSVRACEKNAVPVNRQLAQVPASNDRRFQSQTCLPPIPSGPGPQLRPGQRRSEESDHLAFLPQLDKPGLTQGPQEKCGAVDSRLAHSLSRSQSSGLVHPVPWRSVERLSSSSLGSSAPPALPSPTTVLLECPGCRQERKLREDYDKVVMQVRKDKDTLNQRVAELEAALQKIGSEEPKKDTVSTTPHTTTETAEKSEVSLGPEKELDEVLSLRQALEVNRDDLLYLETENNHLKIQLVCLQREVESLRIQLDQCEEREKALADRLHAEQSLASQKTQELRDQLETARAQNTQDLSTLHNQWENLLAELQDTKEEHERFRENVAYTVSQLHKEKVELISHIEDTRRNYEKVRSENAGLREQVEALLKETNSSTHPGPHGNTGSPQIHTVTANTEMLVLSHRHVSQQCTTSTPQEGKCYCNHCSGLGDKSELQFTDRPSDPRNMSDYEPGPKSKNAFKQLRREHNLLLDVMLILYRREWFVQDAMPYVKRTLRKCGIGPEDLI</sequence>
<evidence type="ECO:0000313" key="9">
    <source>
        <dbReference type="Proteomes" id="UP000504632"/>
    </source>
</evidence>
<dbReference type="GeneID" id="115823404"/>
<evidence type="ECO:0000256" key="7">
    <source>
        <dbReference type="SAM" id="MobiDB-lite"/>
    </source>
</evidence>
<organism evidence="9 10">
    <name type="scientific">Chanos chanos</name>
    <name type="common">Milkfish</name>
    <name type="synonym">Mugil chanos</name>
    <dbReference type="NCBI Taxonomy" id="29144"/>
    <lineage>
        <taxon>Eukaryota</taxon>
        <taxon>Metazoa</taxon>
        <taxon>Chordata</taxon>
        <taxon>Craniata</taxon>
        <taxon>Vertebrata</taxon>
        <taxon>Euteleostomi</taxon>
        <taxon>Actinopterygii</taxon>
        <taxon>Neopterygii</taxon>
        <taxon>Teleostei</taxon>
        <taxon>Ostariophysi</taxon>
        <taxon>Gonorynchiformes</taxon>
        <taxon>Chanidae</taxon>
        <taxon>Chanos</taxon>
    </lineage>
</organism>
<dbReference type="Pfam" id="PF00225">
    <property type="entry name" value="Kinesin"/>
    <property type="match status" value="1"/>
</dbReference>
<keyword evidence="2 5" id="KW-0547">Nucleotide-binding</keyword>
<name>A0A6J2WJ00_CHACN</name>
<dbReference type="InterPro" id="IPR001752">
    <property type="entry name" value="Kinesin_motor_dom"/>
</dbReference>
<dbReference type="GO" id="GO:0048731">
    <property type="term" value="P:system development"/>
    <property type="evidence" value="ECO:0007669"/>
    <property type="project" value="UniProtKB-ARBA"/>
</dbReference>
<keyword evidence="4" id="KW-0963">Cytoplasm</keyword>
<keyword evidence="5" id="KW-0505">Motor protein</keyword>
<evidence type="ECO:0000256" key="1">
    <source>
        <dbReference type="ARBA" id="ARBA00004245"/>
    </source>
</evidence>
<feature type="region of interest" description="Disordered" evidence="7">
    <location>
        <begin position="547"/>
        <end position="579"/>
    </location>
</feature>
<dbReference type="SUPFAM" id="SSF52540">
    <property type="entry name" value="P-loop containing nucleoside triphosphate hydrolases"/>
    <property type="match status" value="1"/>
</dbReference>
<dbReference type="GO" id="GO:0005874">
    <property type="term" value="C:microtubule"/>
    <property type="evidence" value="ECO:0007669"/>
    <property type="project" value="TreeGrafter"/>
</dbReference>
<dbReference type="AlphaFoldDB" id="A0A6J2WJ00"/>
<dbReference type="PRINTS" id="PR00380">
    <property type="entry name" value="KINESINHEAVY"/>
</dbReference>
<feature type="compositionally biased region" description="Basic and acidic residues" evidence="7">
    <location>
        <begin position="811"/>
        <end position="825"/>
    </location>
</feature>
<evidence type="ECO:0000259" key="8">
    <source>
        <dbReference type="PROSITE" id="PS50067"/>
    </source>
</evidence>
<protein>
    <submittedName>
        <fullName evidence="10">Kinesin-like protein KIF3C</fullName>
    </submittedName>
</protein>
<dbReference type="SMART" id="SM00129">
    <property type="entry name" value="KISc"/>
    <property type="match status" value="1"/>
</dbReference>
<accession>A0A6J2WJ00</accession>
<dbReference type="PROSITE" id="PS50067">
    <property type="entry name" value="KINESIN_MOTOR_2"/>
    <property type="match status" value="1"/>
</dbReference>
<dbReference type="GO" id="GO:0005871">
    <property type="term" value="C:kinesin complex"/>
    <property type="evidence" value="ECO:0007669"/>
    <property type="project" value="TreeGrafter"/>
</dbReference>
<dbReference type="InParanoid" id="A0A6J2WJ00"/>
<feature type="region of interest" description="Disordered" evidence="7">
    <location>
        <begin position="805"/>
        <end position="828"/>
    </location>
</feature>
<feature type="coiled-coil region" evidence="6">
    <location>
        <begin position="606"/>
        <end position="640"/>
    </location>
</feature>